<keyword evidence="2" id="KW-1185">Reference proteome</keyword>
<evidence type="ECO:0000256" key="1">
    <source>
        <dbReference type="SAM" id="Phobius"/>
    </source>
</evidence>
<name>A0A0N5A8T6_9BILA</name>
<reference evidence="3" key="1">
    <citation type="submission" date="2017-02" db="UniProtKB">
        <authorList>
            <consortium name="WormBaseParasite"/>
        </authorList>
    </citation>
    <scope>IDENTIFICATION</scope>
</reference>
<evidence type="ECO:0000313" key="2">
    <source>
        <dbReference type="Proteomes" id="UP000046393"/>
    </source>
</evidence>
<keyword evidence="1" id="KW-1133">Transmembrane helix</keyword>
<accession>A0A0N5A8T6</accession>
<dbReference type="AlphaFoldDB" id="A0A0N5A8T6"/>
<protein>
    <submittedName>
        <fullName evidence="3">Conserved plasma membrane protein</fullName>
    </submittedName>
</protein>
<dbReference type="WBParaSite" id="SMUV_0000049701-mRNA-1">
    <property type="protein sequence ID" value="SMUV_0000049701-mRNA-1"/>
    <property type="gene ID" value="SMUV_0000049701"/>
</dbReference>
<keyword evidence="1" id="KW-0472">Membrane</keyword>
<keyword evidence="1" id="KW-0812">Transmembrane</keyword>
<dbReference type="Proteomes" id="UP000046393">
    <property type="component" value="Unplaced"/>
</dbReference>
<sequence length="175" mass="19071">MPAEDLAEFDESNINNGDNDVPMVFICVLVVLLVLLASAIWIAFFSALRKAIKRFAEMKEYRRRQNVLAALAASGPIGNMRAYTENASASYGLGCNQSLTGTYIRQISSVLSVPPSYEEAIRQQQQQPQQQQRITISTISPLSPATVANQTTTSVGDSNFIYDATPVAATLSHIV</sequence>
<proteinExistence type="predicted"/>
<feature type="transmembrane region" description="Helical" evidence="1">
    <location>
        <begin position="23"/>
        <end position="48"/>
    </location>
</feature>
<organism evidence="2 3">
    <name type="scientific">Syphacia muris</name>
    <dbReference type="NCBI Taxonomy" id="451379"/>
    <lineage>
        <taxon>Eukaryota</taxon>
        <taxon>Metazoa</taxon>
        <taxon>Ecdysozoa</taxon>
        <taxon>Nematoda</taxon>
        <taxon>Chromadorea</taxon>
        <taxon>Rhabditida</taxon>
        <taxon>Spirurina</taxon>
        <taxon>Oxyuridomorpha</taxon>
        <taxon>Oxyuroidea</taxon>
        <taxon>Oxyuridae</taxon>
        <taxon>Syphacia</taxon>
    </lineage>
</organism>
<evidence type="ECO:0000313" key="3">
    <source>
        <dbReference type="WBParaSite" id="SMUV_0000049701-mRNA-1"/>
    </source>
</evidence>